<sequence length="91" mass="10406">MSVEKVLDLMLSHVLRIIYNAPSAGYFLTTFSLHLLANELDACGTVRMNRRRFPVDFKRKGVVKNRGDLKVMQMGDFNMTGQEASFPYLHP</sequence>
<reference evidence="1" key="1">
    <citation type="submission" date="2022-11" db="EMBL/GenBank/DDBJ databases">
        <title>Centuries of genome instability and evolution in soft-shell clam transmissible cancer (bioRxiv).</title>
        <authorList>
            <person name="Hart S.F.M."/>
            <person name="Yonemitsu M.A."/>
            <person name="Giersch R.M."/>
            <person name="Beal B.F."/>
            <person name="Arriagada G."/>
            <person name="Davis B.W."/>
            <person name="Ostrander E.A."/>
            <person name="Goff S.P."/>
            <person name="Metzger M.J."/>
        </authorList>
    </citation>
    <scope>NUCLEOTIDE SEQUENCE</scope>
    <source>
        <strain evidence="1">MELC-2E11</strain>
        <tissue evidence="1">Siphon/mantle</tissue>
    </source>
</reference>
<organism evidence="1 2">
    <name type="scientific">Mya arenaria</name>
    <name type="common">Soft-shell clam</name>
    <dbReference type="NCBI Taxonomy" id="6604"/>
    <lineage>
        <taxon>Eukaryota</taxon>
        <taxon>Metazoa</taxon>
        <taxon>Spiralia</taxon>
        <taxon>Lophotrochozoa</taxon>
        <taxon>Mollusca</taxon>
        <taxon>Bivalvia</taxon>
        <taxon>Autobranchia</taxon>
        <taxon>Heteroconchia</taxon>
        <taxon>Euheterodonta</taxon>
        <taxon>Imparidentia</taxon>
        <taxon>Neoheterodontei</taxon>
        <taxon>Myida</taxon>
        <taxon>Myoidea</taxon>
        <taxon>Myidae</taxon>
        <taxon>Mya</taxon>
    </lineage>
</organism>
<protein>
    <submittedName>
        <fullName evidence="1">Uncharacterized protein</fullName>
    </submittedName>
</protein>
<dbReference type="Proteomes" id="UP001164746">
    <property type="component" value="Chromosome 5"/>
</dbReference>
<evidence type="ECO:0000313" key="1">
    <source>
        <dbReference type="EMBL" id="WAR04593.1"/>
    </source>
</evidence>
<gene>
    <name evidence="1" type="ORF">MAR_019962</name>
</gene>
<proteinExistence type="predicted"/>
<keyword evidence="2" id="KW-1185">Reference proteome</keyword>
<evidence type="ECO:0000313" key="2">
    <source>
        <dbReference type="Proteomes" id="UP001164746"/>
    </source>
</evidence>
<dbReference type="EMBL" id="CP111016">
    <property type="protein sequence ID" value="WAR04593.1"/>
    <property type="molecule type" value="Genomic_DNA"/>
</dbReference>
<accession>A0ABY7E3N1</accession>
<name>A0ABY7E3N1_MYAAR</name>